<sequence>MMILTRETFFNQYGKSLDEIIHLQDMIIQHNYANSSKPVPEIPKIFFSSKNEFMKLITTIQTALFTRYSNYNYYEKIIDQILPYINSYFNSDEIYYFSILNRIKLYFYRKGLITIDTVIRKAKASKVVANIFAYEIYQERPEDFNYFFQSKDQFLKENEFPSFDAFLEFRDKWINKDSISIVIREDNPDKLRDLISKNNISYDYKIPYSYFEDRLCFFKKKDMPNIIDYSALHGSIKIFKYLLMNDAKITDKTMEFAVYGGSYEIIHILENHKCSYSRALEASIRVHNNELYDYFINSIELHHTNDSISRAVTNYNIRIIKDILMDEELFSMIPDITDRSGSTLLGIAISQDFPDLIEMFMNIQKFDLSKPQESSFSYLMEACLTKNFDLVKFLIEKEKVDVNYYGGAGISIFIF</sequence>
<feature type="domain" description="DUF3447" evidence="1">
    <location>
        <begin position="247"/>
        <end position="305"/>
    </location>
</feature>
<dbReference type="PANTHER" id="PTHR24159:SF5">
    <property type="entry name" value="ANK_REP_REGION DOMAIN-CONTAINING PROTEIN"/>
    <property type="match status" value="1"/>
</dbReference>
<evidence type="ECO:0000313" key="2">
    <source>
        <dbReference type="EMBL" id="KAK8860503.1"/>
    </source>
</evidence>
<dbReference type="SUPFAM" id="SSF48403">
    <property type="entry name" value="Ankyrin repeat"/>
    <property type="match status" value="1"/>
</dbReference>
<dbReference type="SMART" id="SM00248">
    <property type="entry name" value="ANK"/>
    <property type="match status" value="3"/>
</dbReference>
<dbReference type="Pfam" id="PF11929">
    <property type="entry name" value="DUF3447"/>
    <property type="match status" value="1"/>
</dbReference>
<dbReference type="InterPro" id="IPR036770">
    <property type="entry name" value="Ankyrin_rpt-contain_sf"/>
</dbReference>
<dbReference type="InterPro" id="IPR020683">
    <property type="entry name" value="DUF3447"/>
</dbReference>
<dbReference type="Gene3D" id="1.25.40.20">
    <property type="entry name" value="Ankyrin repeat-containing domain"/>
    <property type="match status" value="1"/>
</dbReference>
<accession>A0ABR2ICV3</accession>
<reference evidence="2 3" key="1">
    <citation type="submission" date="2024-04" db="EMBL/GenBank/DDBJ databases">
        <title>Tritrichomonas musculus Genome.</title>
        <authorList>
            <person name="Alves-Ferreira E."/>
            <person name="Grigg M."/>
            <person name="Lorenzi H."/>
            <person name="Galac M."/>
        </authorList>
    </citation>
    <scope>NUCLEOTIDE SEQUENCE [LARGE SCALE GENOMIC DNA]</scope>
    <source>
        <strain evidence="2 3">EAF2021</strain>
    </source>
</reference>
<organism evidence="2 3">
    <name type="scientific">Tritrichomonas musculus</name>
    <dbReference type="NCBI Taxonomy" id="1915356"/>
    <lineage>
        <taxon>Eukaryota</taxon>
        <taxon>Metamonada</taxon>
        <taxon>Parabasalia</taxon>
        <taxon>Tritrichomonadida</taxon>
        <taxon>Tritrichomonadidae</taxon>
        <taxon>Tritrichomonas</taxon>
    </lineage>
</organism>
<name>A0ABR2ICV3_9EUKA</name>
<comment type="caution">
    <text evidence="2">The sequence shown here is derived from an EMBL/GenBank/DDBJ whole genome shotgun (WGS) entry which is preliminary data.</text>
</comment>
<dbReference type="InterPro" id="IPR002110">
    <property type="entry name" value="Ankyrin_rpt"/>
</dbReference>
<gene>
    <name evidence="2" type="ORF">M9Y10_012168</name>
</gene>
<protein>
    <recommendedName>
        <fullName evidence="1">DUF3447 domain-containing protein</fullName>
    </recommendedName>
</protein>
<dbReference type="EMBL" id="JAPFFF010000018">
    <property type="protein sequence ID" value="KAK8860503.1"/>
    <property type="molecule type" value="Genomic_DNA"/>
</dbReference>
<evidence type="ECO:0000313" key="3">
    <source>
        <dbReference type="Proteomes" id="UP001470230"/>
    </source>
</evidence>
<dbReference type="Proteomes" id="UP001470230">
    <property type="component" value="Unassembled WGS sequence"/>
</dbReference>
<keyword evidence="3" id="KW-1185">Reference proteome</keyword>
<proteinExistence type="predicted"/>
<evidence type="ECO:0000259" key="1">
    <source>
        <dbReference type="Pfam" id="PF11929"/>
    </source>
</evidence>
<dbReference type="PANTHER" id="PTHR24159">
    <property type="match status" value="1"/>
</dbReference>